<comment type="subunit">
    <text evidence="3">Homodimer.</text>
</comment>
<dbReference type="Pfam" id="PF00155">
    <property type="entry name" value="Aminotran_1_2"/>
    <property type="match status" value="1"/>
</dbReference>
<dbReference type="InterPro" id="IPR004839">
    <property type="entry name" value="Aminotransferase_I/II_large"/>
</dbReference>
<dbReference type="GO" id="GO:0030170">
    <property type="term" value="F:pyridoxal phosphate binding"/>
    <property type="evidence" value="ECO:0007669"/>
    <property type="project" value="InterPro"/>
</dbReference>
<keyword evidence="4 8" id="KW-0032">Aminotransferase</keyword>
<dbReference type="InterPro" id="IPR015422">
    <property type="entry name" value="PyrdxlP-dep_Trfase_small"/>
</dbReference>
<evidence type="ECO:0000256" key="6">
    <source>
        <dbReference type="ARBA" id="ARBA00022898"/>
    </source>
</evidence>
<dbReference type="Gene3D" id="3.90.1150.10">
    <property type="entry name" value="Aspartate Aminotransferase, domain 1"/>
    <property type="match status" value="1"/>
</dbReference>
<evidence type="ECO:0000256" key="2">
    <source>
        <dbReference type="ARBA" id="ARBA00007441"/>
    </source>
</evidence>
<dbReference type="GO" id="GO:0008483">
    <property type="term" value="F:transaminase activity"/>
    <property type="evidence" value="ECO:0007669"/>
    <property type="project" value="UniProtKB-KW"/>
</dbReference>
<dbReference type="PANTHER" id="PTHR42790">
    <property type="entry name" value="AMINOTRANSFERASE"/>
    <property type="match status" value="1"/>
</dbReference>
<dbReference type="InterPro" id="IPR015424">
    <property type="entry name" value="PyrdxlP-dep_Trfase"/>
</dbReference>
<dbReference type="PANTHER" id="PTHR42790:SF19">
    <property type="entry name" value="KYNURENINE_ALPHA-AMINOADIPATE AMINOTRANSFERASE, MITOCHONDRIAL"/>
    <property type="match status" value="1"/>
</dbReference>
<keyword evidence="5 8" id="KW-0808">Transferase</keyword>
<evidence type="ECO:0000259" key="7">
    <source>
        <dbReference type="Pfam" id="PF00155"/>
    </source>
</evidence>
<dbReference type="Gene3D" id="3.40.640.10">
    <property type="entry name" value="Type I PLP-dependent aspartate aminotransferase-like (Major domain)"/>
    <property type="match status" value="1"/>
</dbReference>
<keyword evidence="9" id="KW-1185">Reference proteome</keyword>
<feature type="domain" description="Aminotransferase class I/classII large" evidence="7">
    <location>
        <begin position="57"/>
        <end position="391"/>
    </location>
</feature>
<dbReference type="FunFam" id="3.40.640.10:FF:000053">
    <property type="entry name" value="Aminotransferase, class I"/>
    <property type="match status" value="1"/>
</dbReference>
<evidence type="ECO:0000256" key="3">
    <source>
        <dbReference type="ARBA" id="ARBA00011738"/>
    </source>
</evidence>
<dbReference type="RefSeq" id="WP_146622507.1">
    <property type="nucleotide sequence ID" value="NZ_BJCC01000015.1"/>
</dbReference>
<dbReference type="InterPro" id="IPR015421">
    <property type="entry name" value="PyrdxlP-dep_Trfase_major"/>
</dbReference>
<dbReference type="AlphaFoldDB" id="A0A4P5PL95"/>
<gene>
    <name evidence="8" type="ORF">NRIC_19540</name>
</gene>
<comment type="caution">
    <text evidence="8">The sequence shown here is derived from an EMBL/GenBank/DDBJ whole genome shotgun (WGS) entry which is preliminary data.</text>
</comment>
<evidence type="ECO:0000313" key="8">
    <source>
        <dbReference type="EMBL" id="GCF94063.1"/>
    </source>
</evidence>
<keyword evidence="6" id="KW-0663">Pyridoxal phosphate</keyword>
<comment type="similarity">
    <text evidence="2">Belongs to the class-I pyridoxal-phosphate-dependent aminotransferase family.</text>
</comment>
<comment type="cofactor">
    <cofactor evidence="1">
        <name>pyridoxal 5'-phosphate</name>
        <dbReference type="ChEBI" id="CHEBI:597326"/>
    </cofactor>
</comment>
<evidence type="ECO:0000256" key="1">
    <source>
        <dbReference type="ARBA" id="ARBA00001933"/>
    </source>
</evidence>
<dbReference type="Proteomes" id="UP000290567">
    <property type="component" value="Unassembled WGS sequence"/>
</dbReference>
<dbReference type="OrthoDB" id="9802328at2"/>
<dbReference type="GO" id="GO:1901605">
    <property type="term" value="P:alpha-amino acid metabolic process"/>
    <property type="evidence" value="ECO:0007669"/>
    <property type="project" value="TreeGrafter"/>
</dbReference>
<dbReference type="SUPFAM" id="SSF53383">
    <property type="entry name" value="PLP-dependent transferases"/>
    <property type="match status" value="1"/>
</dbReference>
<proteinExistence type="inferred from homology"/>
<dbReference type="InterPro" id="IPR050859">
    <property type="entry name" value="Class-I_PLP-dep_aminotransf"/>
</dbReference>
<name>A0A4P5PL95_9ENTE</name>
<dbReference type="CDD" id="cd00609">
    <property type="entry name" value="AAT_like"/>
    <property type="match status" value="1"/>
</dbReference>
<evidence type="ECO:0000313" key="9">
    <source>
        <dbReference type="Proteomes" id="UP000290567"/>
    </source>
</evidence>
<sequence>MNYQFSDRMSQLKVSPLRENAHKNMEQKEVISFAYGYPPVDAFPMETMGEIAATMFSEFDPESFLQYGATEGYPELRRLLKKRLQLVTNIPQAGQEEVVIVSGSSQAMDLAVRVLCNEGDIVLCEEQTFSGAVNAIKGYGAIPMALPMDLEKQTIDLTVLEAMLKRDQQKRIKLLYLIPTFQNPLGTSIPFEERKKIYALAKKYQVIIFEDDPYGDLLYQGEAIPKIKTLDTEGLVIYAGSFSKILAPSCRLGFILASDPILEKLILAKQVSDSHSNFFWQVLVAEFMKHYQFEAHVASLKGLYKEKFNLMMTCLQAFKEEELSFIEPTGGYFICCKLGEEVEEERFFDYLEKQKVAIIPGNVMSVAGKGYEKSFRLNFTKPTLKEIKQGMRIIAEGLQIATYSKAM</sequence>
<evidence type="ECO:0000256" key="4">
    <source>
        <dbReference type="ARBA" id="ARBA00022576"/>
    </source>
</evidence>
<protein>
    <submittedName>
        <fullName evidence="8">Aminotransferase</fullName>
    </submittedName>
</protein>
<accession>A0A4P5PL95</accession>
<reference evidence="9" key="1">
    <citation type="submission" date="2019-02" db="EMBL/GenBank/DDBJ databases">
        <title>Draft genome sequence of Enterococcus sp. Gos25-1.</title>
        <authorList>
            <person name="Tanaka N."/>
            <person name="Shiwa Y."/>
            <person name="Fujita N."/>
        </authorList>
    </citation>
    <scope>NUCLEOTIDE SEQUENCE [LARGE SCALE GENOMIC DNA]</scope>
    <source>
        <strain evidence="9">Gos25-1</strain>
    </source>
</reference>
<dbReference type="EMBL" id="BJCC01000015">
    <property type="protein sequence ID" value="GCF94063.1"/>
    <property type="molecule type" value="Genomic_DNA"/>
</dbReference>
<evidence type="ECO:0000256" key="5">
    <source>
        <dbReference type="ARBA" id="ARBA00022679"/>
    </source>
</evidence>
<organism evidence="8 9">
    <name type="scientific">Enterococcus florum</name>
    <dbReference type="NCBI Taxonomy" id="2480627"/>
    <lineage>
        <taxon>Bacteria</taxon>
        <taxon>Bacillati</taxon>
        <taxon>Bacillota</taxon>
        <taxon>Bacilli</taxon>
        <taxon>Lactobacillales</taxon>
        <taxon>Enterococcaceae</taxon>
        <taxon>Enterococcus</taxon>
    </lineage>
</organism>